<sequence>MTSGNGGLRAIFKGESMQSSGTANDKKTVIPVGILYSVSGDYGVIGREMLNGILLSVEEVNANPAFNFTLAPIVYDPGGSLDKYFDYCHDLLYRHGVRHIVGCYTSASRKIILPLVEGANALLWHPARYEGFESSNNVIYLGAAPNQHVIPMLSWLLEHHPPQIYHVGSNYVWSWEIDRITREVIEPVGGELVASQLLPLGETDVQSIIDDIVAKRPKVVLATLVGISAYRFYHAWHAAAQQHPFLATDTLVKLSLTLCEPEVALIGAAALEGYLVSSAWFQSIDTPQNQQFLSRYRQRFGDHSSPSVDSQAAWLAGQFLARAIGNCGSDDVAQVRTAVWQDEIDGPAGKVRIDADNNHAWLTPHMARCEQGVLKTFWQAPMPVKPDPWLTWIDLALVAQEGSA</sequence>
<evidence type="ECO:0000313" key="1">
    <source>
        <dbReference type="EMBL" id="TCV98374.1"/>
    </source>
</evidence>
<dbReference type="GO" id="GO:0033218">
    <property type="term" value="F:amide binding"/>
    <property type="evidence" value="ECO:0007669"/>
    <property type="project" value="InterPro"/>
</dbReference>
<dbReference type="InterPro" id="IPR028082">
    <property type="entry name" value="Peripla_BP_I"/>
</dbReference>
<protein>
    <submittedName>
        <fullName evidence="1">Branched-chain amino acid transport system substrate-binding protein</fullName>
    </submittedName>
</protein>
<dbReference type="Gene3D" id="3.40.50.2300">
    <property type="match status" value="2"/>
</dbReference>
<dbReference type="Pfam" id="PF13433">
    <property type="entry name" value="Peripla_BP_5"/>
    <property type="match status" value="1"/>
</dbReference>
<dbReference type="EMBL" id="SMCR01000003">
    <property type="protein sequence ID" value="TCV98374.1"/>
    <property type="molecule type" value="Genomic_DNA"/>
</dbReference>
<gene>
    <name evidence="1" type="ORF">EDC52_103466</name>
</gene>
<dbReference type="Proteomes" id="UP000295719">
    <property type="component" value="Unassembled WGS sequence"/>
</dbReference>
<organism evidence="1 2">
    <name type="scientific">Biostraticola tofi</name>
    <dbReference type="NCBI Taxonomy" id="466109"/>
    <lineage>
        <taxon>Bacteria</taxon>
        <taxon>Pseudomonadati</taxon>
        <taxon>Pseudomonadota</taxon>
        <taxon>Gammaproteobacteria</taxon>
        <taxon>Enterobacterales</taxon>
        <taxon>Bruguierivoracaceae</taxon>
        <taxon>Biostraticola</taxon>
    </lineage>
</organism>
<name>A0A4R3Z393_9GAMM</name>
<dbReference type="SUPFAM" id="SSF53822">
    <property type="entry name" value="Periplasmic binding protein-like I"/>
    <property type="match status" value="1"/>
</dbReference>
<dbReference type="InterPro" id="IPR039570">
    <property type="entry name" value="AmiC_PBP1"/>
</dbReference>
<dbReference type="PANTHER" id="PTHR47628">
    <property type="match status" value="1"/>
</dbReference>
<dbReference type="PANTHER" id="PTHR47628:SF1">
    <property type="entry name" value="ALIPHATIC AMIDASE EXPRESSION-REGULATING PROTEIN"/>
    <property type="match status" value="1"/>
</dbReference>
<comment type="caution">
    <text evidence="1">The sequence shown here is derived from an EMBL/GenBank/DDBJ whole genome shotgun (WGS) entry which is preliminary data.</text>
</comment>
<proteinExistence type="predicted"/>
<dbReference type="AlphaFoldDB" id="A0A4R3Z393"/>
<dbReference type="CDD" id="cd06357">
    <property type="entry name" value="PBP1_AmiC"/>
    <property type="match status" value="1"/>
</dbReference>
<reference evidence="1 2" key="1">
    <citation type="submission" date="2019-03" db="EMBL/GenBank/DDBJ databases">
        <title>Genomic Encyclopedia of Type Strains, Phase IV (KMG-IV): sequencing the most valuable type-strain genomes for metagenomic binning, comparative biology and taxonomic classification.</title>
        <authorList>
            <person name="Goeker M."/>
        </authorList>
    </citation>
    <scope>NUCLEOTIDE SEQUENCE [LARGE SCALE GENOMIC DNA]</scope>
    <source>
        <strain evidence="1 2">DSM 19580</strain>
    </source>
</reference>
<evidence type="ECO:0000313" key="2">
    <source>
        <dbReference type="Proteomes" id="UP000295719"/>
    </source>
</evidence>
<keyword evidence="2" id="KW-1185">Reference proteome</keyword>
<accession>A0A4R3Z393</accession>